<sequence>MSDNPVSGIDIPEIDYESIAGSLPSQDTIDSAIDAIQKAQKRLERAKKEAEKHIDIGPPWDYEPSDYSPSNEAYYHAFKWAHEGQLSLQETGDSDLGTIAERIEYGSEMFAEDSSDDDIQDFNSGILALISALDGLIIWLCEHDPNITTNRTNANGEDIYHSGHKKDALEDWYDQYSIFGVENDQGSAFKDKWGDFWQHRHRIMHGEPDAYYDDNVGVATLFFVGLTAHVVKKRYEALNP</sequence>
<name>A0A830G8K2_9EURY</name>
<reference evidence="2 3" key="1">
    <citation type="journal article" date="2019" name="Int. J. Syst. Evol. Microbiol.">
        <title>The Global Catalogue of Microorganisms (GCM) 10K type strain sequencing project: providing services to taxonomists for standard genome sequencing and annotation.</title>
        <authorList>
            <consortium name="The Broad Institute Genomics Platform"/>
            <consortium name="The Broad Institute Genome Sequencing Center for Infectious Disease"/>
            <person name="Wu L."/>
            <person name="Ma J."/>
        </authorList>
    </citation>
    <scope>NUCLEOTIDE SEQUENCE [LARGE SCALE GENOMIC DNA]</scope>
    <source>
        <strain evidence="2 3">JCM 16331</strain>
    </source>
</reference>
<dbReference type="OrthoDB" id="354165at2157"/>
<dbReference type="RefSeq" id="WP_188876898.1">
    <property type="nucleotide sequence ID" value="NZ_BMOQ01000001.1"/>
</dbReference>
<comment type="caution">
    <text evidence="2">The sequence shown here is derived from an EMBL/GenBank/DDBJ whole genome shotgun (WGS) entry which is preliminary data.</text>
</comment>
<proteinExistence type="predicted"/>
<evidence type="ECO:0000313" key="2">
    <source>
        <dbReference type="EMBL" id="GGN08378.1"/>
    </source>
</evidence>
<feature type="coiled-coil region" evidence="1">
    <location>
        <begin position="29"/>
        <end position="56"/>
    </location>
</feature>
<protein>
    <submittedName>
        <fullName evidence="2">Uncharacterized protein</fullName>
    </submittedName>
</protein>
<evidence type="ECO:0000256" key="1">
    <source>
        <dbReference type="SAM" id="Coils"/>
    </source>
</evidence>
<accession>A0A830G8K2</accession>
<dbReference type="EMBL" id="BMOQ01000001">
    <property type="protein sequence ID" value="GGN08378.1"/>
    <property type="molecule type" value="Genomic_DNA"/>
</dbReference>
<gene>
    <name evidence="2" type="ORF">GCM10009021_04740</name>
</gene>
<dbReference type="Proteomes" id="UP000608850">
    <property type="component" value="Unassembled WGS sequence"/>
</dbReference>
<keyword evidence="1" id="KW-0175">Coiled coil</keyword>
<organism evidence="2 3">
    <name type="scientific">Halarchaeum nitratireducens</name>
    <dbReference type="NCBI Taxonomy" id="489913"/>
    <lineage>
        <taxon>Archaea</taxon>
        <taxon>Methanobacteriati</taxon>
        <taxon>Methanobacteriota</taxon>
        <taxon>Stenosarchaea group</taxon>
        <taxon>Halobacteria</taxon>
        <taxon>Halobacteriales</taxon>
        <taxon>Halobacteriaceae</taxon>
    </lineage>
</organism>
<dbReference type="AlphaFoldDB" id="A0A830G8K2"/>
<evidence type="ECO:0000313" key="3">
    <source>
        <dbReference type="Proteomes" id="UP000608850"/>
    </source>
</evidence>
<keyword evidence="3" id="KW-1185">Reference proteome</keyword>